<evidence type="ECO:0000256" key="5">
    <source>
        <dbReference type="ARBA" id="ARBA00022989"/>
    </source>
</evidence>
<keyword evidence="6 7" id="KW-0472">Membrane</keyword>
<evidence type="ECO:0000256" key="2">
    <source>
        <dbReference type="ARBA" id="ARBA00006679"/>
    </source>
</evidence>
<evidence type="ECO:0000256" key="4">
    <source>
        <dbReference type="ARBA" id="ARBA00022692"/>
    </source>
</evidence>
<organism evidence="8 9">
    <name type="scientific">Alcanivorax quisquiliarum</name>
    <dbReference type="NCBI Taxonomy" id="2933565"/>
    <lineage>
        <taxon>Bacteria</taxon>
        <taxon>Pseudomonadati</taxon>
        <taxon>Pseudomonadota</taxon>
        <taxon>Gammaproteobacteria</taxon>
        <taxon>Oceanospirillales</taxon>
        <taxon>Alcanivoracaceae</taxon>
        <taxon>Alcanivorax</taxon>
    </lineage>
</organism>
<evidence type="ECO:0000256" key="7">
    <source>
        <dbReference type="SAM" id="Phobius"/>
    </source>
</evidence>
<comment type="similarity">
    <text evidence="2">Belongs to the DoxX family.</text>
</comment>
<reference evidence="8" key="1">
    <citation type="submission" date="2022-04" db="EMBL/GenBank/DDBJ databases">
        <title>Alcanivorax sp. CY1518 draft genome sequence.</title>
        <authorList>
            <person name="Zhao G."/>
            <person name="An M."/>
        </authorList>
    </citation>
    <scope>NUCLEOTIDE SEQUENCE</scope>
    <source>
        <strain evidence="8">CY1518</strain>
    </source>
</reference>
<dbReference type="Pfam" id="PF07681">
    <property type="entry name" value="DoxX"/>
    <property type="match status" value="1"/>
</dbReference>
<dbReference type="PANTHER" id="PTHR33452:SF1">
    <property type="entry name" value="INNER MEMBRANE PROTEIN YPHA-RELATED"/>
    <property type="match status" value="1"/>
</dbReference>
<keyword evidence="9" id="KW-1185">Reference proteome</keyword>
<feature type="transmembrane region" description="Helical" evidence="7">
    <location>
        <begin position="48"/>
        <end position="68"/>
    </location>
</feature>
<protein>
    <submittedName>
        <fullName evidence="8">DoxX family protein</fullName>
    </submittedName>
</protein>
<dbReference type="InterPro" id="IPR032808">
    <property type="entry name" value="DoxX"/>
</dbReference>
<dbReference type="PANTHER" id="PTHR33452">
    <property type="entry name" value="OXIDOREDUCTASE CATD-RELATED"/>
    <property type="match status" value="1"/>
</dbReference>
<comment type="subcellular location">
    <subcellularLocation>
        <location evidence="1">Cell membrane</location>
        <topology evidence="1">Multi-pass membrane protein</topology>
    </subcellularLocation>
</comment>
<proteinExistence type="inferred from homology"/>
<keyword evidence="5 7" id="KW-1133">Transmembrane helix</keyword>
<evidence type="ECO:0000313" key="8">
    <source>
        <dbReference type="EMBL" id="MCK0537859.1"/>
    </source>
</evidence>
<sequence>MFVLAGYDKIGGFEGTQQYMASVGVPGALLPLVILAELGGGLAIVFGLLTRVASAGLAIFTILAALLFHADSDYVQQLLFMKNISVAGGLLILAAAGPGRISIDHKLGWRW</sequence>
<gene>
    <name evidence="8" type="ORF">MU846_09065</name>
</gene>
<keyword evidence="4 7" id="KW-0812">Transmembrane</keyword>
<evidence type="ECO:0000256" key="6">
    <source>
        <dbReference type="ARBA" id="ARBA00023136"/>
    </source>
</evidence>
<comment type="caution">
    <text evidence="8">The sequence shown here is derived from an EMBL/GenBank/DDBJ whole genome shotgun (WGS) entry which is preliminary data.</text>
</comment>
<dbReference type="InterPro" id="IPR051907">
    <property type="entry name" value="DoxX-like_oxidoreductase"/>
</dbReference>
<evidence type="ECO:0000313" key="9">
    <source>
        <dbReference type="Proteomes" id="UP001165524"/>
    </source>
</evidence>
<name>A0ABT0E7S6_9GAMM</name>
<feature type="transmembrane region" description="Helical" evidence="7">
    <location>
        <begin position="19"/>
        <end position="36"/>
    </location>
</feature>
<dbReference type="Proteomes" id="UP001165524">
    <property type="component" value="Unassembled WGS sequence"/>
</dbReference>
<feature type="transmembrane region" description="Helical" evidence="7">
    <location>
        <begin position="74"/>
        <end position="96"/>
    </location>
</feature>
<evidence type="ECO:0000256" key="3">
    <source>
        <dbReference type="ARBA" id="ARBA00022475"/>
    </source>
</evidence>
<dbReference type="EMBL" id="JALKII010000005">
    <property type="protein sequence ID" value="MCK0537859.1"/>
    <property type="molecule type" value="Genomic_DNA"/>
</dbReference>
<accession>A0ABT0E7S6</accession>
<keyword evidence="3" id="KW-1003">Cell membrane</keyword>
<evidence type="ECO:0000256" key="1">
    <source>
        <dbReference type="ARBA" id="ARBA00004651"/>
    </source>
</evidence>